<keyword evidence="9" id="KW-0732">Signal</keyword>
<keyword evidence="12" id="KW-1185">Reference proteome</keyword>
<sequence>MSTLISRLIVAGLLGSLPITLAHAKPPDYRRGEILLSGPPDAHPNAQVVRYYPRSNISVAKVETGTEGTQVSRHSSQGRKAGLNLKVKKFYTSDDPLSAYQWHFDNIELEDAQTLSEGAGVVVAVLDTGFKPGGEDSVACTVPGWDIINDDADPMDDDGHGTHVTGTVAQTTDNGLGVAGVAPSSCIMPIKVLDASGSGTFAELAEGIYLAVDEGANVINMSLGIAAYYRVTNDPFVDDALDYAYDHDVTVVAAAGNESFPLNVGYPAIYPSVIAVGATNILNTRAYYSNYGTGLDIMAPGGETLFDRNGDGFADGVLQETFDGSGSFGYWFFQGTSMASPHVAGVAALLIAHGVASTPDDVLSVIQSTALDLGPSGPDSQYSYGLIQPFAALNSGVPPEEPPPEEPPPEEPPPEEPPPEEPPPEEPPPEEPPPGRPPVDPPEEPPEEEPPEEPPEECTDADNDGVCVEDGDCDDSDPFIHPGFPDSGRYANDNKDNDCNGVVDG</sequence>
<organism evidence="11 12">
    <name type="scientific">Litoribrevibacter euphylliae</name>
    <dbReference type="NCBI Taxonomy" id="1834034"/>
    <lineage>
        <taxon>Bacteria</taxon>
        <taxon>Pseudomonadati</taxon>
        <taxon>Pseudomonadota</taxon>
        <taxon>Gammaproteobacteria</taxon>
        <taxon>Oceanospirillales</taxon>
        <taxon>Oceanospirillaceae</taxon>
        <taxon>Litoribrevibacter</taxon>
    </lineage>
</organism>
<keyword evidence="6 7" id="KW-0720">Serine protease</keyword>
<feature type="active site" description="Charge relay system" evidence="7">
    <location>
        <position position="337"/>
    </location>
</feature>
<dbReference type="CDD" id="cd07484">
    <property type="entry name" value="Peptidases_S8_Thermitase_like"/>
    <property type="match status" value="1"/>
</dbReference>
<evidence type="ECO:0000256" key="4">
    <source>
        <dbReference type="ARBA" id="ARBA00022670"/>
    </source>
</evidence>
<dbReference type="InterPro" id="IPR034084">
    <property type="entry name" value="Thermitase-like_dom"/>
</dbReference>
<dbReference type="Pfam" id="PF00082">
    <property type="entry name" value="Peptidase_S8"/>
    <property type="match status" value="1"/>
</dbReference>
<evidence type="ECO:0000256" key="6">
    <source>
        <dbReference type="ARBA" id="ARBA00022825"/>
    </source>
</evidence>
<comment type="similarity">
    <text evidence="2 7">Belongs to the peptidase S8 family.</text>
</comment>
<evidence type="ECO:0000256" key="7">
    <source>
        <dbReference type="PROSITE-ProRule" id="PRU01240"/>
    </source>
</evidence>
<accession>A0ABV7HHD4</accession>
<gene>
    <name evidence="11" type="ORF">ACFOEK_08610</name>
</gene>
<dbReference type="PANTHER" id="PTHR43806">
    <property type="entry name" value="PEPTIDASE S8"/>
    <property type="match status" value="1"/>
</dbReference>
<feature type="domain" description="Peptidase S8/S53" evidence="10">
    <location>
        <begin position="118"/>
        <end position="385"/>
    </location>
</feature>
<comment type="subcellular location">
    <subcellularLocation>
        <location evidence="1">Secreted</location>
    </subcellularLocation>
</comment>
<proteinExistence type="inferred from homology"/>
<dbReference type="InterPro" id="IPR000209">
    <property type="entry name" value="Peptidase_S8/S53_dom"/>
</dbReference>
<dbReference type="Proteomes" id="UP001595476">
    <property type="component" value="Unassembled WGS sequence"/>
</dbReference>
<feature type="signal peptide" evidence="9">
    <location>
        <begin position="1"/>
        <end position="24"/>
    </location>
</feature>
<evidence type="ECO:0000256" key="3">
    <source>
        <dbReference type="ARBA" id="ARBA00022525"/>
    </source>
</evidence>
<dbReference type="InterPro" id="IPR036852">
    <property type="entry name" value="Peptidase_S8/S53_dom_sf"/>
</dbReference>
<dbReference type="PRINTS" id="PR00723">
    <property type="entry name" value="SUBTILISIN"/>
</dbReference>
<comment type="caution">
    <text evidence="11">The sequence shown here is derived from an EMBL/GenBank/DDBJ whole genome shotgun (WGS) entry which is preliminary data.</text>
</comment>
<dbReference type="PANTHER" id="PTHR43806:SF11">
    <property type="entry name" value="CEREVISIN-RELATED"/>
    <property type="match status" value="1"/>
</dbReference>
<keyword evidence="4 7" id="KW-0645">Protease</keyword>
<reference evidence="12" key="1">
    <citation type="journal article" date="2019" name="Int. J. Syst. Evol. Microbiol.">
        <title>The Global Catalogue of Microorganisms (GCM) 10K type strain sequencing project: providing services to taxonomists for standard genome sequencing and annotation.</title>
        <authorList>
            <consortium name="The Broad Institute Genomics Platform"/>
            <consortium name="The Broad Institute Genome Sequencing Center for Infectious Disease"/>
            <person name="Wu L."/>
            <person name="Ma J."/>
        </authorList>
    </citation>
    <scope>NUCLEOTIDE SEQUENCE [LARGE SCALE GENOMIC DNA]</scope>
    <source>
        <strain evidence="12">KCTC 52438</strain>
    </source>
</reference>
<feature type="region of interest" description="Disordered" evidence="8">
    <location>
        <begin position="392"/>
        <end position="505"/>
    </location>
</feature>
<dbReference type="InterPro" id="IPR050131">
    <property type="entry name" value="Peptidase_S8_subtilisin-like"/>
</dbReference>
<feature type="chain" id="PRO_5047106176" evidence="9">
    <location>
        <begin position="25"/>
        <end position="505"/>
    </location>
</feature>
<evidence type="ECO:0000256" key="1">
    <source>
        <dbReference type="ARBA" id="ARBA00004613"/>
    </source>
</evidence>
<feature type="active site" description="Charge relay system" evidence="7">
    <location>
        <position position="127"/>
    </location>
</feature>
<evidence type="ECO:0000313" key="11">
    <source>
        <dbReference type="EMBL" id="MFC3151087.1"/>
    </source>
</evidence>
<dbReference type="RefSeq" id="WP_386719199.1">
    <property type="nucleotide sequence ID" value="NZ_JBHRSZ010000004.1"/>
</dbReference>
<keyword evidence="5 7" id="KW-0378">Hydrolase</keyword>
<dbReference type="PROSITE" id="PS00138">
    <property type="entry name" value="SUBTILASE_SER"/>
    <property type="match status" value="1"/>
</dbReference>
<evidence type="ECO:0000256" key="8">
    <source>
        <dbReference type="SAM" id="MobiDB-lite"/>
    </source>
</evidence>
<feature type="active site" description="Charge relay system" evidence="7">
    <location>
        <position position="160"/>
    </location>
</feature>
<keyword evidence="3" id="KW-0964">Secreted</keyword>
<evidence type="ECO:0000256" key="9">
    <source>
        <dbReference type="SAM" id="SignalP"/>
    </source>
</evidence>
<evidence type="ECO:0000256" key="2">
    <source>
        <dbReference type="ARBA" id="ARBA00011073"/>
    </source>
</evidence>
<evidence type="ECO:0000256" key="5">
    <source>
        <dbReference type="ARBA" id="ARBA00022801"/>
    </source>
</evidence>
<dbReference type="SUPFAM" id="SSF52743">
    <property type="entry name" value="Subtilisin-like"/>
    <property type="match status" value="1"/>
</dbReference>
<dbReference type="InterPro" id="IPR023828">
    <property type="entry name" value="Peptidase_S8_Ser-AS"/>
</dbReference>
<feature type="compositionally biased region" description="Acidic residues" evidence="8">
    <location>
        <begin position="441"/>
        <end position="477"/>
    </location>
</feature>
<feature type="compositionally biased region" description="Pro residues" evidence="8">
    <location>
        <begin position="430"/>
        <end position="440"/>
    </location>
</feature>
<protein>
    <submittedName>
        <fullName evidence="11">S8 family serine peptidase</fullName>
    </submittedName>
</protein>
<evidence type="ECO:0000259" key="10">
    <source>
        <dbReference type="Pfam" id="PF00082"/>
    </source>
</evidence>
<dbReference type="Gene3D" id="3.40.50.200">
    <property type="entry name" value="Peptidase S8/S53 domain"/>
    <property type="match status" value="1"/>
</dbReference>
<dbReference type="InterPro" id="IPR015500">
    <property type="entry name" value="Peptidase_S8_subtilisin-rel"/>
</dbReference>
<evidence type="ECO:0000313" key="12">
    <source>
        <dbReference type="Proteomes" id="UP001595476"/>
    </source>
</evidence>
<dbReference type="EMBL" id="JBHRSZ010000004">
    <property type="protein sequence ID" value="MFC3151087.1"/>
    <property type="molecule type" value="Genomic_DNA"/>
</dbReference>
<feature type="compositionally biased region" description="Acidic residues" evidence="8">
    <location>
        <begin position="402"/>
        <end position="429"/>
    </location>
</feature>
<name>A0ABV7HHD4_9GAMM</name>
<dbReference type="PROSITE" id="PS51892">
    <property type="entry name" value="SUBTILASE"/>
    <property type="match status" value="1"/>
</dbReference>